<proteinExistence type="inferred from homology"/>
<reference evidence="6" key="3">
    <citation type="submission" date="2025-09" db="UniProtKB">
        <authorList>
            <consortium name="Ensembl"/>
        </authorList>
    </citation>
    <scope>IDENTIFICATION</scope>
</reference>
<dbReference type="AlphaFoldDB" id="A0A667XD55"/>
<keyword evidence="7" id="KW-1185">Reference proteome</keyword>
<organism evidence="6 7">
    <name type="scientific">Myripristis murdjan</name>
    <name type="common">pinecone soldierfish</name>
    <dbReference type="NCBI Taxonomy" id="586833"/>
    <lineage>
        <taxon>Eukaryota</taxon>
        <taxon>Metazoa</taxon>
        <taxon>Chordata</taxon>
        <taxon>Craniata</taxon>
        <taxon>Vertebrata</taxon>
        <taxon>Euteleostomi</taxon>
        <taxon>Actinopterygii</taxon>
        <taxon>Neopterygii</taxon>
        <taxon>Teleostei</taxon>
        <taxon>Neoteleostei</taxon>
        <taxon>Acanthomorphata</taxon>
        <taxon>Holocentriformes</taxon>
        <taxon>Holocentridae</taxon>
        <taxon>Myripristis</taxon>
    </lineage>
</organism>
<feature type="domain" description="ZSWIM1/3 RNaseH-like" evidence="5">
    <location>
        <begin position="579"/>
        <end position="683"/>
    </location>
</feature>
<evidence type="ECO:0000256" key="2">
    <source>
        <dbReference type="ARBA" id="ARBA00043952"/>
    </source>
</evidence>
<evidence type="ECO:0000259" key="4">
    <source>
        <dbReference type="Pfam" id="PF00899"/>
    </source>
</evidence>
<dbReference type="Ensembl" id="ENSMMDT00005013463.1">
    <property type="protein sequence ID" value="ENSMMDP00005013087.1"/>
    <property type="gene ID" value="ENSMMDG00005006839.1"/>
</dbReference>
<evidence type="ECO:0000259" key="5">
    <source>
        <dbReference type="Pfam" id="PF21056"/>
    </source>
</evidence>
<dbReference type="InterPro" id="IPR000011">
    <property type="entry name" value="UBQ/SUMO-activ_enz_E1-like"/>
</dbReference>
<evidence type="ECO:0000313" key="6">
    <source>
        <dbReference type="Ensembl" id="ENSMMDP00005013087.1"/>
    </source>
</evidence>
<protein>
    <submittedName>
        <fullName evidence="6">SUMO1 activating enzyme subunit 1</fullName>
    </submittedName>
</protein>
<dbReference type="PANTHER" id="PTHR47456:SF1">
    <property type="entry name" value="PHD-TYPE DOMAIN-CONTAINING PROTEIN"/>
    <property type="match status" value="1"/>
</dbReference>
<dbReference type="SUPFAM" id="SSF69572">
    <property type="entry name" value="Activating enzymes of the ubiquitin-like proteins"/>
    <property type="match status" value="2"/>
</dbReference>
<evidence type="ECO:0000256" key="3">
    <source>
        <dbReference type="SAM" id="MobiDB-lite"/>
    </source>
</evidence>
<dbReference type="Pfam" id="PF21056">
    <property type="entry name" value="ZSWIM1-3_RNaseH-like"/>
    <property type="match status" value="1"/>
</dbReference>
<dbReference type="Pfam" id="PF00899">
    <property type="entry name" value="ThiF"/>
    <property type="match status" value="1"/>
</dbReference>
<dbReference type="InterPro" id="IPR035985">
    <property type="entry name" value="Ubiquitin-activating_enz"/>
</dbReference>
<feature type="compositionally biased region" description="Basic and acidic residues" evidence="3">
    <location>
        <begin position="1004"/>
        <end position="1013"/>
    </location>
</feature>
<feature type="region of interest" description="Disordered" evidence="3">
    <location>
        <begin position="291"/>
        <end position="314"/>
    </location>
</feature>
<dbReference type="InParanoid" id="A0A667XD55"/>
<evidence type="ECO:0000313" key="7">
    <source>
        <dbReference type="Proteomes" id="UP000472263"/>
    </source>
</evidence>
<dbReference type="GeneTree" id="ENSGT00550000075007"/>
<dbReference type="PANTHER" id="PTHR47456">
    <property type="entry name" value="PHD-TYPE DOMAIN-CONTAINING PROTEIN"/>
    <property type="match status" value="1"/>
</dbReference>
<comment type="pathway">
    <text evidence="2">Protein modification.</text>
</comment>
<dbReference type="InterPro" id="IPR000594">
    <property type="entry name" value="ThiF_NAD_FAD-bd"/>
</dbReference>
<dbReference type="InterPro" id="IPR029309">
    <property type="entry name" value="CaRF"/>
</dbReference>
<feature type="region of interest" description="Disordered" evidence="3">
    <location>
        <begin position="545"/>
        <end position="567"/>
    </location>
</feature>
<sequence>MIDMIEKEEPIISEEEAAQYDRQIRLWGLDAQKRLRGSRVLLVGLGGLGAEVAKNLILAGVKGLTLLDHEQVTEESCRAQFLVPVTARGQNRAQASLERAQYLNPMVEVRAYPDRPEDKPDDFFLQFDAVCLTGCSRDLMVRVDQLCSQRNIKVFCGDVYGYYGYMFSDLGKEHHYVDIGISINQESIIGIQWNKLLKDHHTDGNYIYGYVTSEASVYTVLELHKRLTTTTFSIRDSSSLQFNPTKIDKDKVKFSPRYIFYSKSSSPCIPDDGVPFLFGGRKILECQFGPRKVRPRQGEEKEASDTLPGNNDDIVLDHDYGPSSGQTTVTNDRQRFHIQDTRKKGCEAKITIKQICRFPQYAISCKKNLNREQKKTKERLLKDLREGKEVDIENRYYVELPLNKAHTKHTLGGVSGVAQTVHPTITQWIDQLVGEGMTDSQEIQATLRHYVKTRMTDTAAPSELDRAFYPKLKDIKNHIYLAKIKLRITKLDQDNFRQKLEDWKTDGACSFFRPYRNNNPTTISAADQSVQEGLIACVEMETAEPDPTQHESDVTEQPPSFPAPEESDEVVDSDVYEETLLFVHQEKWQQDVLKQHGNTICLIDATHKTTKYDLALFFISVQTNCGYIVVAVFIVQSEKACHIKEALKVLKEWNPGWDPKFWMCDFSDAECNALQSAFPNTQVYLCDFHREQAWTRWVRNSKHGLSREEGEQLLHLLRGITAAPPGDTEVDEHYQRHVGILKASSLWKKPQVRVWLESKWLSIPERWARAFRNSTYHAAVGTTNLVESQKKVLKYSYLKKAKGDKTISSILDVIINHYLPAHHQEYVFAQYNTSEEHRLYNEKGPKVSNENSPAEEAQEPDDRGEIYAEAIPRRRTNTHPEPAANESRKRAREALETLQAMICSCANGPALDTLTAGIEALTQSFKEFLDECPEGLPLLPHTCPHSHSGKQKGMETDPTPLPLAKSATRDRSDYTYRGGCGVKADAAREKPKTVKPAQGSSDGPEAKKAKIDPNETTMVKKTASFCSLKEALEVDWTSEKAKASLKRTPVDYFLLHVLLKFRTDKGRDPDPQSFAEDSQLLRQIRDDVLESLAVSGDLLSDDFVSYCFSEMSPVCAVVGGVLGQEVVKALSQRDAPHRNFFFFDGRKGNGVVDYFGPN</sequence>
<dbReference type="GO" id="GO:0003700">
    <property type="term" value="F:DNA-binding transcription factor activity"/>
    <property type="evidence" value="ECO:0007669"/>
    <property type="project" value="InterPro"/>
</dbReference>
<name>A0A667XD55_9TELE</name>
<dbReference type="Proteomes" id="UP000472263">
    <property type="component" value="Chromosome 13"/>
</dbReference>
<accession>A0A667XD55</accession>
<reference evidence="6" key="1">
    <citation type="submission" date="2019-06" db="EMBL/GenBank/DDBJ databases">
        <authorList>
            <consortium name="Wellcome Sanger Institute Data Sharing"/>
        </authorList>
    </citation>
    <scope>NUCLEOTIDE SEQUENCE [LARGE SCALE GENOMIC DNA]</scope>
</reference>
<dbReference type="PRINTS" id="PR01849">
    <property type="entry name" value="UBIQUITINACT"/>
</dbReference>
<feature type="region of interest" description="Disordered" evidence="3">
    <location>
        <begin position="841"/>
        <end position="891"/>
    </location>
</feature>
<comment type="similarity">
    <text evidence="1">Belongs to the ubiquitin-activating E1 family.</text>
</comment>
<evidence type="ECO:0000256" key="1">
    <source>
        <dbReference type="ARBA" id="ARBA00005673"/>
    </source>
</evidence>
<dbReference type="InterPro" id="IPR048324">
    <property type="entry name" value="ZSWIM1-3_RNaseH-like"/>
</dbReference>
<feature type="domain" description="THIF-type NAD/FAD binding fold" evidence="4">
    <location>
        <begin position="20"/>
        <end position="170"/>
    </location>
</feature>
<feature type="region of interest" description="Disordered" evidence="3">
    <location>
        <begin position="985"/>
        <end position="1014"/>
    </location>
</feature>
<dbReference type="Gene3D" id="3.40.50.720">
    <property type="entry name" value="NAD(P)-binding Rossmann-like Domain"/>
    <property type="match status" value="2"/>
</dbReference>
<feature type="region of interest" description="Disordered" evidence="3">
    <location>
        <begin position="944"/>
        <end position="966"/>
    </location>
</feature>
<dbReference type="Pfam" id="PF15299">
    <property type="entry name" value="ALS2CR8"/>
    <property type="match status" value="1"/>
</dbReference>
<gene>
    <name evidence="6" type="primary">sae1</name>
</gene>
<reference evidence="6" key="2">
    <citation type="submission" date="2025-08" db="UniProtKB">
        <authorList>
            <consortium name="Ensembl"/>
        </authorList>
    </citation>
    <scope>IDENTIFICATION</scope>
</reference>
<dbReference type="GO" id="GO:0008641">
    <property type="term" value="F:ubiquitin-like modifier activating enzyme activity"/>
    <property type="evidence" value="ECO:0007669"/>
    <property type="project" value="InterPro"/>
</dbReference>